<protein>
    <recommendedName>
        <fullName evidence="10">Pyridoxamine 5'-phosphate oxidase putative domain-containing protein</fullName>
    </recommendedName>
</protein>
<accession>A0A937W0D1</accession>
<evidence type="ECO:0000256" key="4">
    <source>
        <dbReference type="ARBA" id="ARBA00022643"/>
    </source>
</evidence>
<dbReference type="InterPro" id="IPR011576">
    <property type="entry name" value="Pyridox_Oxase_N"/>
</dbReference>
<dbReference type="Gene3D" id="2.30.110.10">
    <property type="entry name" value="Electron Transport, Fmn-binding Protein, Chain A"/>
    <property type="match status" value="1"/>
</dbReference>
<evidence type="ECO:0000259" key="7">
    <source>
        <dbReference type="Pfam" id="PF10590"/>
    </source>
</evidence>
<sequence>MDPIADIVAARHAARQQRDPQVDVCCLATVTPQGRPEVRAVSLRDIDEQGFGLLLNTTSPKWQQLSTGQCCLHLLWSTVRRQYRIYGRIVPMAPERLRHYWQRKGHGSRLLEQYYEVYQAQSQPIPSRHTLLQGIAALAQHYPTPESVPLPATLQGVYLSPTEIDVWHGSPDDRLHDRCLCTRTDTGWHCQTVVP</sequence>
<evidence type="ECO:0000256" key="2">
    <source>
        <dbReference type="ARBA" id="ARBA00007301"/>
    </source>
</evidence>
<dbReference type="Proteomes" id="UP000712673">
    <property type="component" value="Unassembled WGS sequence"/>
</dbReference>
<dbReference type="PANTHER" id="PTHR10851">
    <property type="entry name" value="PYRIDOXINE-5-PHOSPHATE OXIDASE"/>
    <property type="match status" value="1"/>
</dbReference>
<dbReference type="AlphaFoldDB" id="A0A937W0D1"/>
<dbReference type="InterPro" id="IPR019576">
    <property type="entry name" value="Pyridoxamine_oxidase_dimer_C"/>
</dbReference>
<comment type="caution">
    <text evidence="8">The sequence shown here is derived from an EMBL/GenBank/DDBJ whole genome shotgun (WGS) entry which is preliminary data.</text>
</comment>
<dbReference type="GO" id="GO:0004733">
    <property type="term" value="F:pyridoxamine phosphate oxidase activity"/>
    <property type="evidence" value="ECO:0007669"/>
    <property type="project" value="InterPro"/>
</dbReference>
<keyword evidence="3" id="KW-0285">Flavoprotein</keyword>
<comment type="similarity">
    <text evidence="2">Belongs to the pyridoxamine 5'-phosphate oxidase family.</text>
</comment>
<evidence type="ECO:0000313" key="8">
    <source>
        <dbReference type="EMBL" id="MBM3224436.1"/>
    </source>
</evidence>
<name>A0A937W0D1_UNCTE</name>
<dbReference type="PANTHER" id="PTHR10851:SF0">
    <property type="entry name" value="PYRIDOXINE-5'-PHOSPHATE OXIDASE"/>
    <property type="match status" value="1"/>
</dbReference>
<dbReference type="GO" id="GO:0010181">
    <property type="term" value="F:FMN binding"/>
    <property type="evidence" value="ECO:0007669"/>
    <property type="project" value="InterPro"/>
</dbReference>
<dbReference type="InterPro" id="IPR012349">
    <property type="entry name" value="Split_barrel_FMN-bd"/>
</dbReference>
<dbReference type="Pfam" id="PF10590">
    <property type="entry name" value="PNP_phzG_C"/>
    <property type="match status" value="1"/>
</dbReference>
<dbReference type="EMBL" id="VGLS01000326">
    <property type="protein sequence ID" value="MBM3224436.1"/>
    <property type="molecule type" value="Genomic_DNA"/>
</dbReference>
<dbReference type="GO" id="GO:0008615">
    <property type="term" value="P:pyridoxine biosynthetic process"/>
    <property type="evidence" value="ECO:0007669"/>
    <property type="project" value="InterPro"/>
</dbReference>
<evidence type="ECO:0000313" key="9">
    <source>
        <dbReference type="Proteomes" id="UP000712673"/>
    </source>
</evidence>
<gene>
    <name evidence="8" type="ORF">FJZ47_11625</name>
</gene>
<evidence type="ECO:0008006" key="10">
    <source>
        <dbReference type="Google" id="ProtNLM"/>
    </source>
</evidence>
<dbReference type="SUPFAM" id="SSF50475">
    <property type="entry name" value="FMN-binding split barrel"/>
    <property type="match status" value="1"/>
</dbReference>
<comment type="cofactor">
    <cofactor evidence="1">
        <name>FMN</name>
        <dbReference type="ChEBI" id="CHEBI:58210"/>
    </cofactor>
</comment>
<evidence type="ECO:0000256" key="5">
    <source>
        <dbReference type="ARBA" id="ARBA00023002"/>
    </source>
</evidence>
<proteinExistence type="inferred from homology"/>
<dbReference type="InterPro" id="IPR000659">
    <property type="entry name" value="Pyridox_Oxase"/>
</dbReference>
<evidence type="ECO:0000256" key="3">
    <source>
        <dbReference type="ARBA" id="ARBA00022630"/>
    </source>
</evidence>
<evidence type="ECO:0000256" key="1">
    <source>
        <dbReference type="ARBA" id="ARBA00001917"/>
    </source>
</evidence>
<organism evidence="8 9">
    <name type="scientific">Tectimicrobiota bacterium</name>
    <dbReference type="NCBI Taxonomy" id="2528274"/>
    <lineage>
        <taxon>Bacteria</taxon>
        <taxon>Pseudomonadati</taxon>
        <taxon>Nitrospinota/Tectimicrobiota group</taxon>
        <taxon>Candidatus Tectimicrobiota</taxon>
    </lineage>
</organism>
<dbReference type="Pfam" id="PF01243">
    <property type="entry name" value="PNPOx_N"/>
    <property type="match status" value="1"/>
</dbReference>
<evidence type="ECO:0000259" key="6">
    <source>
        <dbReference type="Pfam" id="PF01243"/>
    </source>
</evidence>
<keyword evidence="5" id="KW-0560">Oxidoreductase</keyword>
<feature type="domain" description="Pyridoxine 5'-phosphate oxidase dimerisation C-terminal" evidence="7">
    <location>
        <begin position="156"/>
        <end position="195"/>
    </location>
</feature>
<reference evidence="8" key="1">
    <citation type="submission" date="2019-03" db="EMBL/GenBank/DDBJ databases">
        <title>Lake Tanganyika Metagenome-Assembled Genomes (MAGs).</title>
        <authorList>
            <person name="Tran P."/>
        </authorList>
    </citation>
    <scope>NUCLEOTIDE SEQUENCE</scope>
    <source>
        <strain evidence="8">K_DeepCast_65m_m2_066</strain>
    </source>
</reference>
<keyword evidence="4" id="KW-0288">FMN</keyword>
<feature type="domain" description="Pyridoxamine 5'-phosphate oxidase N-terminal" evidence="6">
    <location>
        <begin position="21"/>
        <end position="134"/>
    </location>
</feature>